<dbReference type="REBASE" id="145137">
    <property type="entry name" value="M.Bsp172ORF9820P"/>
</dbReference>
<evidence type="ECO:0000256" key="3">
    <source>
        <dbReference type="ARBA" id="ARBA00022691"/>
    </source>
</evidence>
<dbReference type="PANTHER" id="PTHR46098">
    <property type="entry name" value="TRNA (CYTOSINE(38)-C(5))-METHYLTRANSFERASE"/>
    <property type="match status" value="1"/>
</dbReference>
<accession>A0A160FJX3</accession>
<dbReference type="InterPro" id="IPR029063">
    <property type="entry name" value="SAM-dependent_MTases_sf"/>
</dbReference>
<dbReference type="EMBL" id="CP014578">
    <property type="protein sequence ID" value="ANB72632.1"/>
    <property type="molecule type" value="Genomic_DNA"/>
</dbReference>
<dbReference type="OrthoDB" id="9813719at2"/>
<dbReference type="SUPFAM" id="SSF53335">
    <property type="entry name" value="S-adenosyl-L-methionine-dependent methyltransferases"/>
    <property type="match status" value="1"/>
</dbReference>
<dbReference type="RefSeq" id="WP_063496058.1">
    <property type="nucleotide sequence ID" value="NZ_CP014578.1"/>
</dbReference>
<dbReference type="Gene3D" id="3.40.50.150">
    <property type="entry name" value="Vaccinia Virus protein VP39"/>
    <property type="match status" value="1"/>
</dbReference>
<evidence type="ECO:0000256" key="8">
    <source>
        <dbReference type="RuleBase" id="RU000417"/>
    </source>
</evidence>
<dbReference type="PANTHER" id="PTHR46098:SF1">
    <property type="entry name" value="TRNA (CYTOSINE(38)-C(5))-METHYLTRANSFERASE"/>
    <property type="match status" value="1"/>
</dbReference>
<dbReference type="GO" id="GO:0003886">
    <property type="term" value="F:DNA (cytosine-5-)-methyltransferase activity"/>
    <property type="evidence" value="ECO:0007669"/>
    <property type="project" value="UniProtKB-EC"/>
</dbReference>
<dbReference type="GO" id="GO:0032259">
    <property type="term" value="P:methylation"/>
    <property type="evidence" value="ECO:0007669"/>
    <property type="project" value="UniProtKB-KW"/>
</dbReference>
<dbReference type="AlphaFoldDB" id="A0A160FJX3"/>
<comment type="similarity">
    <text evidence="6 7">Belongs to the class I-like SAM-binding methyltransferase superfamily. C5-methyltransferase family.</text>
</comment>
<protein>
    <recommendedName>
        <fullName evidence="8">Cytosine-specific methyltransferase</fullName>
        <ecNumber evidence="8">2.1.1.37</ecNumber>
    </recommendedName>
</protein>
<dbReference type="PROSITE" id="PS51679">
    <property type="entry name" value="SAM_MT_C5"/>
    <property type="match status" value="1"/>
</dbReference>
<evidence type="ECO:0000256" key="4">
    <source>
        <dbReference type="ARBA" id="ARBA00022747"/>
    </source>
</evidence>
<name>A0A160FJX3_9BURK</name>
<evidence type="ECO:0000256" key="6">
    <source>
        <dbReference type="PROSITE-ProRule" id="PRU01016"/>
    </source>
</evidence>
<dbReference type="InterPro" id="IPR050750">
    <property type="entry name" value="C5-MTase"/>
</dbReference>
<dbReference type="Gene3D" id="3.90.120.10">
    <property type="entry name" value="DNA Methylase, subunit A, domain 2"/>
    <property type="match status" value="1"/>
</dbReference>
<evidence type="ECO:0000313" key="9">
    <source>
        <dbReference type="EMBL" id="ANB72632.1"/>
    </source>
</evidence>
<comment type="catalytic activity">
    <reaction evidence="5 8">
        <text>a 2'-deoxycytidine in DNA + S-adenosyl-L-methionine = a 5-methyl-2'-deoxycytidine in DNA + S-adenosyl-L-homocysteine + H(+)</text>
        <dbReference type="Rhea" id="RHEA:13681"/>
        <dbReference type="Rhea" id="RHEA-COMP:11369"/>
        <dbReference type="Rhea" id="RHEA-COMP:11370"/>
        <dbReference type="ChEBI" id="CHEBI:15378"/>
        <dbReference type="ChEBI" id="CHEBI:57856"/>
        <dbReference type="ChEBI" id="CHEBI:59789"/>
        <dbReference type="ChEBI" id="CHEBI:85452"/>
        <dbReference type="ChEBI" id="CHEBI:85454"/>
        <dbReference type="EC" id="2.1.1.37"/>
    </reaction>
</comment>
<dbReference type="EC" id="2.1.1.37" evidence="8"/>
<dbReference type="PRINTS" id="PR00105">
    <property type="entry name" value="C5METTRFRASE"/>
</dbReference>
<evidence type="ECO:0000313" key="10">
    <source>
        <dbReference type="Proteomes" id="UP000076852"/>
    </source>
</evidence>
<evidence type="ECO:0000256" key="1">
    <source>
        <dbReference type="ARBA" id="ARBA00022603"/>
    </source>
</evidence>
<gene>
    <name evidence="9" type="ORF">AYM40_09820</name>
</gene>
<evidence type="ECO:0000256" key="2">
    <source>
        <dbReference type="ARBA" id="ARBA00022679"/>
    </source>
</evidence>
<sequence length="448" mass="49539">MPFEEFKNAQLNVVELFAGVGGFRLGLEAVHASPFVITLSNQYEPARKAQHASNVYRSHWPDGVHLNEDIATVLTSEAGQRAIRVAAPDVVVGGFPCQDYSVAKPLSHSKGLDGKRGVLWWSIAKLLRQRIDDGQPVKYVMLENVDRLLSSPASCRGRDFSVVLSTLYGLGYAVEWRTVNAAEYGFPQRRRRIFMVAYHQSTGVYGRMMKELATGTGWHPQAVLTKAFPSTLATPLDAVNPCLTIRNEPFAQQLRYTPLSSGKSRFANAGLMVEGQVWSCRVNTEVQDGYAEFTGVSTARTLGDVINKTSPVPTRFYVRDDDEERWRHAKSAKSIPRDRDGFSYTYSEGAMPYPDRLDRPARTIITSEGGATATRTKHVVREPSGLLRRLVPEELEELNGFPRGFTDRVGVSDTTRAMLMGNALVVGLVTRIGNALVQAIALDQPSFG</sequence>
<dbReference type="GO" id="GO:0009307">
    <property type="term" value="P:DNA restriction-modification system"/>
    <property type="evidence" value="ECO:0007669"/>
    <property type="project" value="UniProtKB-KW"/>
</dbReference>
<proteinExistence type="inferred from homology"/>
<dbReference type="PROSITE" id="PS00094">
    <property type="entry name" value="C5_MTASE_1"/>
    <property type="match status" value="1"/>
</dbReference>
<organism evidence="9 10">
    <name type="scientific">Paraburkholderia phytofirmans OLGA172</name>
    <dbReference type="NCBI Taxonomy" id="1417228"/>
    <lineage>
        <taxon>Bacteria</taxon>
        <taxon>Pseudomonadati</taxon>
        <taxon>Pseudomonadota</taxon>
        <taxon>Betaproteobacteria</taxon>
        <taxon>Burkholderiales</taxon>
        <taxon>Burkholderiaceae</taxon>
        <taxon>Paraburkholderia</taxon>
    </lineage>
</organism>
<evidence type="ECO:0000256" key="7">
    <source>
        <dbReference type="RuleBase" id="RU000416"/>
    </source>
</evidence>
<keyword evidence="4" id="KW-0680">Restriction system</keyword>
<dbReference type="STRING" id="1804984.AYM40_09820"/>
<dbReference type="InterPro" id="IPR001525">
    <property type="entry name" value="C5_MeTfrase"/>
</dbReference>
<dbReference type="KEGG" id="buz:AYM40_09820"/>
<dbReference type="InterPro" id="IPR018117">
    <property type="entry name" value="C5_DNA_meth_AS"/>
</dbReference>
<dbReference type="NCBIfam" id="TIGR00675">
    <property type="entry name" value="dcm"/>
    <property type="match status" value="1"/>
</dbReference>
<dbReference type="Proteomes" id="UP000076852">
    <property type="component" value="Chromosome 1"/>
</dbReference>
<dbReference type="Pfam" id="PF00145">
    <property type="entry name" value="DNA_methylase"/>
    <property type="match status" value="1"/>
</dbReference>
<reference evidence="9 10" key="1">
    <citation type="journal article" date="2016" name="Gene">
        <title>PacBio SMRT assembly of a complex multi-replicon genome reveals chlorocatechol degradative operon in a region of genome plasticity.</title>
        <authorList>
            <person name="Ricker N."/>
            <person name="Shen S.Y."/>
            <person name="Goordial J."/>
            <person name="Jin S."/>
            <person name="Fulthorpe R.R."/>
        </authorList>
    </citation>
    <scope>NUCLEOTIDE SEQUENCE [LARGE SCALE GENOMIC DNA]</scope>
    <source>
        <strain evidence="9 10">OLGA172</strain>
    </source>
</reference>
<feature type="active site" evidence="6">
    <location>
        <position position="97"/>
    </location>
</feature>
<keyword evidence="1 6" id="KW-0489">Methyltransferase</keyword>
<keyword evidence="3 6" id="KW-0949">S-adenosyl-L-methionine</keyword>
<keyword evidence="2 6" id="KW-0808">Transferase</keyword>
<keyword evidence="10" id="KW-1185">Reference proteome</keyword>
<evidence type="ECO:0000256" key="5">
    <source>
        <dbReference type="ARBA" id="ARBA00047422"/>
    </source>
</evidence>